<keyword evidence="3" id="KW-1185">Reference proteome</keyword>
<dbReference type="EMBL" id="JAAOIV010000004">
    <property type="protein sequence ID" value="NHN55633.1"/>
    <property type="molecule type" value="Genomic_DNA"/>
</dbReference>
<proteinExistence type="predicted"/>
<organism evidence="2 3">
    <name type="scientific">Metallococcus carri</name>
    <dbReference type="NCBI Taxonomy" id="1656884"/>
    <lineage>
        <taxon>Bacteria</taxon>
        <taxon>Bacillati</taxon>
        <taxon>Actinomycetota</taxon>
        <taxon>Actinomycetes</taxon>
        <taxon>Micrococcales</taxon>
        <taxon>Dermacoccaceae</taxon>
        <taxon>Metallococcus</taxon>
    </lineage>
</organism>
<feature type="region of interest" description="Disordered" evidence="1">
    <location>
        <begin position="1"/>
        <end position="97"/>
    </location>
</feature>
<dbReference type="RefSeq" id="WP_166195516.1">
    <property type="nucleotide sequence ID" value="NZ_JAAOIV010000004.1"/>
</dbReference>
<evidence type="ECO:0000313" key="3">
    <source>
        <dbReference type="Proteomes" id="UP000744769"/>
    </source>
</evidence>
<feature type="compositionally biased region" description="Basic and acidic residues" evidence="1">
    <location>
        <begin position="70"/>
        <end position="85"/>
    </location>
</feature>
<reference evidence="2" key="1">
    <citation type="submission" date="2020-03" db="EMBL/GenBank/DDBJ databases">
        <title>Draft sequencing of Calidifontibacter sp. DB0510.</title>
        <authorList>
            <person name="Kim D.-U."/>
        </authorList>
    </citation>
    <scope>NUCLEOTIDE SEQUENCE</scope>
    <source>
        <strain evidence="2">DB0510</strain>
    </source>
</reference>
<dbReference type="AlphaFoldDB" id="A0A967B1A2"/>
<evidence type="ECO:0000313" key="2">
    <source>
        <dbReference type="EMBL" id="NHN55633.1"/>
    </source>
</evidence>
<protein>
    <submittedName>
        <fullName evidence="2">Uncharacterized protein</fullName>
    </submittedName>
</protein>
<evidence type="ECO:0000256" key="1">
    <source>
        <dbReference type="SAM" id="MobiDB-lite"/>
    </source>
</evidence>
<gene>
    <name evidence="2" type="ORF">G9U51_07545</name>
</gene>
<name>A0A967B1A2_9MICO</name>
<dbReference type="Proteomes" id="UP000744769">
    <property type="component" value="Unassembled WGS sequence"/>
</dbReference>
<accession>A0A967B1A2</accession>
<sequence>MAEAERRRRHRRVVRPATGSRDAPAPRPDAPELGSDASASRPDTPAARGQVEERAASTRGVAAGRGNDAASRDEEDFRSTSDRGDTWWQEQRPPHWE</sequence>
<comment type="caution">
    <text evidence="2">The sequence shown here is derived from an EMBL/GenBank/DDBJ whole genome shotgun (WGS) entry which is preliminary data.</text>
</comment>